<sequence length="172" mass="17909">MFDVIFGLPVHILVLHAYVVLGPLAAAAAIAYAARPAWRRILKWPVVVLAVVTGVSAFVTKESGEKLQGRLVPRHDSGSTDPQVRAILAHTEIGDVAGIVGILFMLVVLVAVLWALRERAGERAQGFLAVAAVVVVIVAAASLLVSVVWAGHTGAVAAWQARIAATTPGSGD</sequence>
<keyword evidence="1" id="KW-0812">Transmembrane</keyword>
<proteinExistence type="predicted"/>
<dbReference type="AlphaFoldDB" id="A0A5Q2FHJ9"/>
<feature type="transmembrane region" description="Helical" evidence="1">
    <location>
        <begin position="96"/>
        <end position="116"/>
    </location>
</feature>
<gene>
    <name evidence="3" type="ORF">Rai3103_14335</name>
</gene>
<keyword evidence="1" id="KW-1133">Transmembrane helix</keyword>
<dbReference type="RefSeq" id="WP_153573142.1">
    <property type="nucleotide sequence ID" value="NZ_CP045725.1"/>
</dbReference>
<accession>A0A5Q2FHJ9</accession>
<feature type="transmembrane region" description="Helical" evidence="1">
    <location>
        <begin position="12"/>
        <end position="34"/>
    </location>
</feature>
<feature type="transmembrane region" description="Helical" evidence="1">
    <location>
        <begin position="41"/>
        <end position="59"/>
    </location>
</feature>
<dbReference type="Pfam" id="PF09990">
    <property type="entry name" value="DUF2231"/>
    <property type="match status" value="1"/>
</dbReference>
<protein>
    <recommendedName>
        <fullName evidence="2">DUF2231 domain-containing protein</fullName>
    </recommendedName>
</protein>
<feature type="transmembrane region" description="Helical" evidence="1">
    <location>
        <begin position="128"/>
        <end position="150"/>
    </location>
</feature>
<feature type="domain" description="DUF2231" evidence="2">
    <location>
        <begin position="7"/>
        <end position="165"/>
    </location>
</feature>
<evidence type="ECO:0000313" key="3">
    <source>
        <dbReference type="EMBL" id="QGF24613.1"/>
    </source>
</evidence>
<name>A0A5Q2FHJ9_9ACTN</name>
<organism evidence="3 4">
    <name type="scientific">Raineyella fluvialis</name>
    <dbReference type="NCBI Taxonomy" id="2662261"/>
    <lineage>
        <taxon>Bacteria</taxon>
        <taxon>Bacillati</taxon>
        <taxon>Actinomycetota</taxon>
        <taxon>Actinomycetes</taxon>
        <taxon>Propionibacteriales</taxon>
        <taxon>Propionibacteriaceae</taxon>
        <taxon>Raineyella</taxon>
    </lineage>
</organism>
<dbReference type="Proteomes" id="UP000386847">
    <property type="component" value="Chromosome"/>
</dbReference>
<dbReference type="InterPro" id="IPR019251">
    <property type="entry name" value="DUF2231_TM"/>
</dbReference>
<dbReference type="EMBL" id="CP045725">
    <property type="protein sequence ID" value="QGF24613.1"/>
    <property type="molecule type" value="Genomic_DNA"/>
</dbReference>
<keyword evidence="4" id="KW-1185">Reference proteome</keyword>
<evidence type="ECO:0000259" key="2">
    <source>
        <dbReference type="Pfam" id="PF09990"/>
    </source>
</evidence>
<keyword evidence="1" id="KW-0472">Membrane</keyword>
<reference evidence="3 4" key="1">
    <citation type="submission" date="2019-10" db="EMBL/GenBank/DDBJ databases">
        <title>Genomic analysis of Raineyella sp. CBA3103.</title>
        <authorList>
            <person name="Roh S.W."/>
        </authorList>
    </citation>
    <scope>NUCLEOTIDE SEQUENCE [LARGE SCALE GENOMIC DNA]</scope>
    <source>
        <strain evidence="3 4">CBA3103</strain>
    </source>
</reference>
<evidence type="ECO:0000313" key="4">
    <source>
        <dbReference type="Proteomes" id="UP000386847"/>
    </source>
</evidence>
<dbReference type="KEGG" id="rain:Rai3103_14335"/>
<evidence type="ECO:0000256" key="1">
    <source>
        <dbReference type="SAM" id="Phobius"/>
    </source>
</evidence>